<dbReference type="OrthoDB" id="5507254at2"/>
<evidence type="ECO:0000313" key="5">
    <source>
        <dbReference type="EMBL" id="EGA90420.1"/>
    </source>
</evidence>
<dbReference type="EMBL" id="AEPB01000018">
    <property type="protein sequence ID" value="EGA90420.1"/>
    <property type="molecule type" value="Genomic_DNA"/>
</dbReference>
<dbReference type="InterPro" id="IPR048389">
    <property type="entry name" value="YciQ-like_C"/>
</dbReference>
<dbReference type="InterPro" id="IPR018702">
    <property type="entry name" value="DUF2207"/>
</dbReference>
<feature type="transmembrane region" description="Helical" evidence="1">
    <location>
        <begin position="237"/>
        <end position="258"/>
    </location>
</feature>
<sequence>MPKKISTIALWVLLMFSLFPLQALAVEYSISNVTIQAQVNADGTVNVTENHTYRLEGQFNGIIREIIPKEGTSIQQFSATENNRKLNVERQENLYKIFRSGEDQTITIELRYEIHNAVEKFEDGAQFYWPFFDDRNDSEYEQLAITVLPPAFATNVDFVGYDQAYQTGELQDGGAVRFNMGTVPAGSNGDVRIIFDEKLFPSIAQQDGTIRSEITDDKERLETDALAFSAKQKTIRFFGNGLVAAAGAFLVALVAWAWNQARQTKLQAKPDATKFYVPKQKMSIPATLYFTKSSILTPAVTAAALMELVRKKNIEQLSEEKFKLLNRHTEFVHEEKLLELLFDKTGDGEYFETTDLENYTKNELNHSSYNDSIAAWRNGVVEEVYENNLHDKQLFLRGIAGFIGTALFAASIYFGLLDLIPLMIFSIVTGIFFLAFCFYSPITYEGHVIREEWKQMQRAMENMNQSEWNLLTQDEKMRAYSYLLGTEEKSINQKTQSFTNAYSDAAFANFGLFYNPVLLTGLFIAANANTTVSASAVDSITGGGGIGSGGGGSGAF</sequence>
<dbReference type="RefSeq" id="WP_008429650.1">
    <property type="nucleotide sequence ID" value="NZ_AEPB01000018.1"/>
</dbReference>
<gene>
    <name evidence="5" type="ORF">GPDM_05316</name>
</gene>
<dbReference type="AlphaFoldDB" id="E7RF21"/>
<feature type="transmembrane region" description="Helical" evidence="1">
    <location>
        <begin position="422"/>
        <end position="444"/>
    </location>
</feature>
<feature type="transmembrane region" description="Helical" evidence="1">
    <location>
        <begin position="394"/>
        <end position="416"/>
    </location>
</feature>
<evidence type="ECO:0000259" key="3">
    <source>
        <dbReference type="Pfam" id="PF09972"/>
    </source>
</evidence>
<dbReference type="Proteomes" id="UP000003052">
    <property type="component" value="Unassembled WGS sequence"/>
</dbReference>
<evidence type="ECO:0000256" key="1">
    <source>
        <dbReference type="SAM" id="Phobius"/>
    </source>
</evidence>
<reference evidence="5 6" key="1">
    <citation type="journal article" date="2011" name="J. Bacteriol.">
        <title>The Draft Genome of Planococcus donghaensis MPA1U2 Reveals Nonsporulation Pathways Controlled by a Conserved Spo0A Regulon.</title>
        <authorList>
            <person name="Pearson M.D."/>
            <person name="Noller H.F."/>
        </authorList>
    </citation>
    <scope>NUCLEOTIDE SEQUENCE [LARGE SCALE GENOMIC DNA]</scope>
    <source>
        <strain evidence="5 6">MPA1U2</strain>
    </source>
</reference>
<feature type="chain" id="PRO_5003223886" description="DUF2207 domain-containing protein" evidence="2">
    <location>
        <begin position="26"/>
        <end position="556"/>
    </location>
</feature>
<name>E7RF21_9BACL</name>
<feature type="domain" description="DUF2207" evidence="3">
    <location>
        <begin position="29"/>
        <end position="195"/>
    </location>
</feature>
<comment type="caution">
    <text evidence="5">The sequence shown here is derived from an EMBL/GenBank/DDBJ whole genome shotgun (WGS) entry which is preliminary data.</text>
</comment>
<dbReference type="Pfam" id="PF09972">
    <property type="entry name" value="DUF2207"/>
    <property type="match status" value="1"/>
</dbReference>
<evidence type="ECO:0000259" key="4">
    <source>
        <dbReference type="Pfam" id="PF20990"/>
    </source>
</evidence>
<feature type="signal peptide" evidence="2">
    <location>
        <begin position="1"/>
        <end position="25"/>
    </location>
</feature>
<evidence type="ECO:0000313" key="6">
    <source>
        <dbReference type="Proteomes" id="UP000003052"/>
    </source>
</evidence>
<evidence type="ECO:0000256" key="2">
    <source>
        <dbReference type="SAM" id="SignalP"/>
    </source>
</evidence>
<dbReference type="Pfam" id="PF20990">
    <property type="entry name" value="DUF2207_C"/>
    <property type="match status" value="1"/>
</dbReference>
<proteinExistence type="predicted"/>
<accession>E7RF21</accession>
<keyword evidence="2" id="KW-0732">Signal</keyword>
<keyword evidence="1" id="KW-1133">Transmembrane helix</keyword>
<feature type="domain" description="Predicted membrane protein YciQ-like C-terminal" evidence="4">
    <location>
        <begin position="300"/>
        <end position="465"/>
    </location>
</feature>
<evidence type="ECO:0008006" key="7">
    <source>
        <dbReference type="Google" id="ProtNLM"/>
    </source>
</evidence>
<keyword evidence="1" id="KW-0472">Membrane</keyword>
<keyword evidence="1" id="KW-0812">Transmembrane</keyword>
<organism evidence="5 6">
    <name type="scientific">Planococcus donghaensis MPA1U2</name>
    <dbReference type="NCBI Taxonomy" id="933115"/>
    <lineage>
        <taxon>Bacteria</taxon>
        <taxon>Bacillati</taxon>
        <taxon>Bacillota</taxon>
        <taxon>Bacilli</taxon>
        <taxon>Bacillales</taxon>
        <taxon>Caryophanaceae</taxon>
        <taxon>Planococcus</taxon>
    </lineage>
</organism>
<dbReference type="eggNOG" id="COG4907">
    <property type="taxonomic scope" value="Bacteria"/>
</dbReference>
<protein>
    <recommendedName>
        <fullName evidence="7">DUF2207 domain-containing protein</fullName>
    </recommendedName>
</protein>